<keyword evidence="2" id="KW-1185">Reference proteome</keyword>
<comment type="caution">
    <text evidence="1">The sequence shown here is derived from an EMBL/GenBank/DDBJ whole genome shotgun (WGS) entry which is preliminary data.</text>
</comment>
<gene>
    <name evidence="1" type="ORF">RM540_15885</name>
</gene>
<evidence type="ECO:0000313" key="2">
    <source>
        <dbReference type="Proteomes" id="UP001267426"/>
    </source>
</evidence>
<dbReference type="InterPro" id="IPR010865">
    <property type="entry name" value="DUF1499"/>
</dbReference>
<name>A0ABU3BVB6_9BACT</name>
<dbReference type="EMBL" id="JAVRHT010000064">
    <property type="protein sequence ID" value="MDT0633236.1"/>
    <property type="molecule type" value="Genomic_DNA"/>
</dbReference>
<reference evidence="1 2" key="1">
    <citation type="submission" date="2023-09" db="EMBL/GenBank/DDBJ databases">
        <authorList>
            <person name="Rey-Velasco X."/>
        </authorList>
    </citation>
    <scope>NUCLEOTIDE SEQUENCE [LARGE SCALE GENOMIC DNA]</scope>
    <source>
        <strain evidence="1 2">F394</strain>
    </source>
</reference>
<sequence length="149" mass="15805">MKRPLLLGLGTLGVMAAALVAGRVLGSRPDEPGFVGPLPTCTDTPNCYRARRAYDVGPEALKTALDAAVREQRSIFSGSAIRVTPTETGLRAVFRAGPFRDDVAAAIEPGSAGQSVLHVRSASRVGESDLGVNRLRVRRLLDDVARRLA</sequence>
<dbReference type="RefSeq" id="WP_311665933.1">
    <property type="nucleotide sequence ID" value="NZ_JAVRHT010000064.1"/>
</dbReference>
<dbReference type="Pfam" id="PF07386">
    <property type="entry name" value="DUF1499"/>
    <property type="match status" value="1"/>
</dbReference>
<proteinExistence type="predicted"/>
<accession>A0ABU3BVB6</accession>
<organism evidence="1 2">
    <name type="scientific">Rubrivirga litoralis</name>
    <dbReference type="NCBI Taxonomy" id="3075598"/>
    <lineage>
        <taxon>Bacteria</taxon>
        <taxon>Pseudomonadati</taxon>
        <taxon>Rhodothermota</taxon>
        <taxon>Rhodothermia</taxon>
        <taxon>Rhodothermales</taxon>
        <taxon>Rubricoccaceae</taxon>
        <taxon>Rubrivirga</taxon>
    </lineage>
</organism>
<protein>
    <submittedName>
        <fullName evidence="1">DUF1499 domain-containing protein</fullName>
    </submittedName>
</protein>
<evidence type="ECO:0000313" key="1">
    <source>
        <dbReference type="EMBL" id="MDT0633236.1"/>
    </source>
</evidence>
<dbReference type="Proteomes" id="UP001267426">
    <property type="component" value="Unassembled WGS sequence"/>
</dbReference>